<evidence type="ECO:0000313" key="2">
    <source>
        <dbReference type="EMBL" id="CAG7785009.1"/>
    </source>
</evidence>
<feature type="compositionally biased region" description="Acidic residues" evidence="1">
    <location>
        <begin position="1"/>
        <end position="19"/>
    </location>
</feature>
<comment type="caution">
    <text evidence="2">The sequence shown here is derived from an EMBL/GenBank/DDBJ whole genome shotgun (WGS) entry which is preliminary data.</text>
</comment>
<feature type="non-terminal residue" evidence="2">
    <location>
        <position position="1"/>
    </location>
</feature>
<organism evidence="2 3">
    <name type="scientific">Allacma fusca</name>
    <dbReference type="NCBI Taxonomy" id="39272"/>
    <lineage>
        <taxon>Eukaryota</taxon>
        <taxon>Metazoa</taxon>
        <taxon>Ecdysozoa</taxon>
        <taxon>Arthropoda</taxon>
        <taxon>Hexapoda</taxon>
        <taxon>Collembola</taxon>
        <taxon>Symphypleona</taxon>
        <taxon>Sminthuridae</taxon>
        <taxon>Allacma</taxon>
    </lineage>
</organism>
<proteinExistence type="predicted"/>
<protein>
    <submittedName>
        <fullName evidence="2">Uncharacterized protein</fullName>
    </submittedName>
</protein>
<evidence type="ECO:0000313" key="3">
    <source>
        <dbReference type="Proteomes" id="UP000708208"/>
    </source>
</evidence>
<reference evidence="2" key="1">
    <citation type="submission" date="2021-06" db="EMBL/GenBank/DDBJ databases">
        <authorList>
            <person name="Hodson N. C."/>
            <person name="Mongue J. A."/>
            <person name="Jaron S. K."/>
        </authorList>
    </citation>
    <scope>NUCLEOTIDE SEQUENCE</scope>
</reference>
<keyword evidence="3" id="KW-1185">Reference proteome</keyword>
<sequence length="47" mass="5176">SEDEDSDEIGDDFDGDSDDSEKKEKGDSDLLPFEKAAAKLKKEAKID</sequence>
<name>A0A8J2PFT0_9HEXA</name>
<gene>
    <name evidence="2" type="ORF">AFUS01_LOCUS23661</name>
</gene>
<feature type="non-terminal residue" evidence="2">
    <location>
        <position position="47"/>
    </location>
</feature>
<feature type="region of interest" description="Disordered" evidence="1">
    <location>
        <begin position="1"/>
        <end position="32"/>
    </location>
</feature>
<evidence type="ECO:0000256" key="1">
    <source>
        <dbReference type="SAM" id="MobiDB-lite"/>
    </source>
</evidence>
<dbReference type="AlphaFoldDB" id="A0A8J2PFT0"/>
<dbReference type="Proteomes" id="UP000708208">
    <property type="component" value="Unassembled WGS sequence"/>
</dbReference>
<accession>A0A8J2PFT0</accession>
<dbReference type="OrthoDB" id="427002at2759"/>
<dbReference type="EMBL" id="CAJVCH010287147">
    <property type="protein sequence ID" value="CAG7785009.1"/>
    <property type="molecule type" value="Genomic_DNA"/>
</dbReference>